<evidence type="ECO:0000259" key="1">
    <source>
        <dbReference type="Pfam" id="PF25793"/>
    </source>
</evidence>
<evidence type="ECO:0000313" key="2">
    <source>
        <dbReference type="EMBL" id="KAK1400092.1"/>
    </source>
</evidence>
<sequence>MEEALRYRTPERAFPYTAHHGTKCTVYPLRTLSGRIGTGTYICTLVRYLHFVVENVSDVQIQQTVSRGLDRLPYETGHVCVIIEKDARWVYLHGDRIDGDSRTMGPVLETREKGLRIIRKMWSSDQEQAK</sequence>
<proteinExistence type="predicted"/>
<dbReference type="Pfam" id="PF25793">
    <property type="entry name" value="WHD_2nd_NFRKB"/>
    <property type="match status" value="1"/>
</dbReference>
<dbReference type="InterPro" id="IPR057748">
    <property type="entry name" value="NFRKB_WH_2"/>
</dbReference>
<keyword evidence="3" id="KW-1185">Reference proteome</keyword>
<dbReference type="PANTHER" id="PTHR13052">
    <property type="entry name" value="NFRKB-RELATED"/>
    <property type="match status" value="1"/>
</dbReference>
<reference evidence="2" key="2">
    <citation type="submission" date="2023-05" db="EMBL/GenBank/DDBJ databases">
        <authorList>
            <person name="Schelkunov M.I."/>
        </authorList>
    </citation>
    <scope>NUCLEOTIDE SEQUENCE</scope>
    <source>
        <strain evidence="2">Hsosn_3</strain>
        <tissue evidence="2">Leaf</tissue>
    </source>
</reference>
<protein>
    <recommendedName>
        <fullName evidence="1">Nuclear factor related to kappa-B-binding protein second winged helix domain-containing protein</fullName>
    </recommendedName>
</protein>
<gene>
    <name evidence="2" type="ORF">POM88_009955</name>
</gene>
<organism evidence="2 3">
    <name type="scientific">Heracleum sosnowskyi</name>
    <dbReference type="NCBI Taxonomy" id="360622"/>
    <lineage>
        <taxon>Eukaryota</taxon>
        <taxon>Viridiplantae</taxon>
        <taxon>Streptophyta</taxon>
        <taxon>Embryophyta</taxon>
        <taxon>Tracheophyta</taxon>
        <taxon>Spermatophyta</taxon>
        <taxon>Magnoliopsida</taxon>
        <taxon>eudicotyledons</taxon>
        <taxon>Gunneridae</taxon>
        <taxon>Pentapetalae</taxon>
        <taxon>asterids</taxon>
        <taxon>campanulids</taxon>
        <taxon>Apiales</taxon>
        <taxon>Apiaceae</taxon>
        <taxon>Apioideae</taxon>
        <taxon>apioid superclade</taxon>
        <taxon>Tordylieae</taxon>
        <taxon>Tordyliinae</taxon>
        <taxon>Heracleum</taxon>
    </lineage>
</organism>
<feature type="domain" description="Nuclear factor related to kappa-B-binding protein second winged helix" evidence="1">
    <location>
        <begin position="33"/>
        <end position="96"/>
    </location>
</feature>
<dbReference type="EMBL" id="JAUIZM010000002">
    <property type="protein sequence ID" value="KAK1400092.1"/>
    <property type="molecule type" value="Genomic_DNA"/>
</dbReference>
<dbReference type="InterPro" id="IPR024867">
    <property type="entry name" value="NFRKB"/>
</dbReference>
<name>A0AAD8JCV0_9APIA</name>
<comment type="caution">
    <text evidence="2">The sequence shown here is derived from an EMBL/GenBank/DDBJ whole genome shotgun (WGS) entry which is preliminary data.</text>
</comment>
<accession>A0AAD8JCV0</accession>
<dbReference type="Proteomes" id="UP001237642">
    <property type="component" value="Unassembled WGS sequence"/>
</dbReference>
<dbReference type="GO" id="GO:0031011">
    <property type="term" value="C:Ino80 complex"/>
    <property type="evidence" value="ECO:0007669"/>
    <property type="project" value="InterPro"/>
</dbReference>
<evidence type="ECO:0000313" key="3">
    <source>
        <dbReference type="Proteomes" id="UP001237642"/>
    </source>
</evidence>
<dbReference type="AlphaFoldDB" id="A0AAD8JCV0"/>
<reference evidence="2" key="1">
    <citation type="submission" date="2023-02" db="EMBL/GenBank/DDBJ databases">
        <title>Genome of toxic invasive species Heracleum sosnowskyi carries increased number of genes despite the absence of recent whole-genome duplications.</title>
        <authorList>
            <person name="Schelkunov M."/>
            <person name="Shtratnikova V."/>
            <person name="Makarenko M."/>
            <person name="Klepikova A."/>
            <person name="Omelchenko D."/>
            <person name="Novikova G."/>
            <person name="Obukhova E."/>
            <person name="Bogdanov V."/>
            <person name="Penin A."/>
            <person name="Logacheva M."/>
        </authorList>
    </citation>
    <scope>NUCLEOTIDE SEQUENCE</scope>
    <source>
        <strain evidence="2">Hsosn_3</strain>
        <tissue evidence="2">Leaf</tissue>
    </source>
</reference>